<dbReference type="AlphaFoldDB" id="A0A0E9W8Y3"/>
<proteinExistence type="predicted"/>
<organism evidence="2">
    <name type="scientific">Anguilla anguilla</name>
    <name type="common">European freshwater eel</name>
    <name type="synonym">Muraena anguilla</name>
    <dbReference type="NCBI Taxonomy" id="7936"/>
    <lineage>
        <taxon>Eukaryota</taxon>
        <taxon>Metazoa</taxon>
        <taxon>Chordata</taxon>
        <taxon>Craniata</taxon>
        <taxon>Vertebrata</taxon>
        <taxon>Euteleostomi</taxon>
        <taxon>Actinopterygii</taxon>
        <taxon>Neopterygii</taxon>
        <taxon>Teleostei</taxon>
        <taxon>Anguilliformes</taxon>
        <taxon>Anguillidae</taxon>
        <taxon>Anguilla</taxon>
    </lineage>
</organism>
<feature type="region of interest" description="Disordered" evidence="1">
    <location>
        <begin position="1"/>
        <end position="60"/>
    </location>
</feature>
<evidence type="ECO:0000313" key="2">
    <source>
        <dbReference type="EMBL" id="JAH86802.1"/>
    </source>
</evidence>
<evidence type="ECO:0000256" key="1">
    <source>
        <dbReference type="SAM" id="MobiDB-lite"/>
    </source>
</evidence>
<accession>A0A0E9W8Y3</accession>
<name>A0A0E9W8Y3_ANGAN</name>
<reference evidence="2" key="2">
    <citation type="journal article" date="2015" name="Fish Shellfish Immunol.">
        <title>Early steps in the European eel (Anguilla anguilla)-Vibrio vulnificus interaction in the gills: Role of the RtxA13 toxin.</title>
        <authorList>
            <person name="Callol A."/>
            <person name="Pajuelo D."/>
            <person name="Ebbesson L."/>
            <person name="Teles M."/>
            <person name="MacKenzie S."/>
            <person name="Amaro C."/>
        </authorList>
    </citation>
    <scope>NUCLEOTIDE SEQUENCE</scope>
</reference>
<sequence>MPNGVASGLSSVKAKTKASRPCGSPGTGTKITAVNQKMPLGSDGVSAHRPRGESIFRIRS</sequence>
<feature type="compositionally biased region" description="Basic and acidic residues" evidence="1">
    <location>
        <begin position="50"/>
        <end position="60"/>
    </location>
</feature>
<protein>
    <submittedName>
        <fullName evidence="2">Uncharacterized protein</fullName>
    </submittedName>
</protein>
<dbReference type="EMBL" id="GBXM01021775">
    <property type="protein sequence ID" value="JAH86802.1"/>
    <property type="molecule type" value="Transcribed_RNA"/>
</dbReference>
<reference evidence="2" key="1">
    <citation type="submission" date="2014-11" db="EMBL/GenBank/DDBJ databases">
        <authorList>
            <person name="Amaro Gonzalez C."/>
        </authorList>
    </citation>
    <scope>NUCLEOTIDE SEQUENCE</scope>
</reference>